<keyword evidence="15" id="KW-0393">Immunoglobulin domain</keyword>
<gene>
    <name evidence="23" type="ORF">MCOS_LOCUS6342</name>
</gene>
<keyword evidence="6" id="KW-0808">Transferase</keyword>
<feature type="region of interest" description="Disordered" evidence="19">
    <location>
        <begin position="5954"/>
        <end position="5982"/>
    </location>
</feature>
<dbReference type="GO" id="GO:0046872">
    <property type="term" value="F:metal ion binding"/>
    <property type="evidence" value="ECO:0007669"/>
    <property type="project" value="UniProtKB-KW"/>
</dbReference>
<feature type="domain" description="Fibronectin type-III" evidence="22">
    <location>
        <begin position="4929"/>
        <end position="5024"/>
    </location>
</feature>
<evidence type="ECO:0000256" key="1">
    <source>
        <dbReference type="ARBA" id="ARBA00001946"/>
    </source>
</evidence>
<keyword evidence="14" id="KW-0112">Calmodulin-binding</keyword>
<dbReference type="PROSITE" id="PS50011">
    <property type="entry name" value="PROTEIN_KINASE_DOM"/>
    <property type="match status" value="1"/>
</dbReference>
<feature type="region of interest" description="Disordered" evidence="19">
    <location>
        <begin position="4154"/>
        <end position="4191"/>
    </location>
</feature>
<comment type="cofactor">
    <cofactor evidence="1">
        <name>Mg(2+)</name>
        <dbReference type="ChEBI" id="CHEBI:18420"/>
    </cofactor>
</comment>
<evidence type="ECO:0000256" key="2">
    <source>
        <dbReference type="ARBA" id="ARBA00006692"/>
    </source>
</evidence>
<evidence type="ECO:0000313" key="23">
    <source>
        <dbReference type="EMBL" id="VDD80339.1"/>
    </source>
</evidence>
<feature type="domain" description="Fibronectin type-III" evidence="22">
    <location>
        <begin position="1377"/>
        <end position="1471"/>
    </location>
</feature>
<dbReference type="InterPro" id="IPR013098">
    <property type="entry name" value="Ig_I-set"/>
</dbReference>
<dbReference type="PROSITE" id="PS50835">
    <property type="entry name" value="IG_LIKE"/>
    <property type="match status" value="14"/>
</dbReference>
<feature type="domain" description="Fibronectin type-III" evidence="22">
    <location>
        <begin position="2479"/>
        <end position="2574"/>
    </location>
</feature>
<dbReference type="InterPro" id="IPR003599">
    <property type="entry name" value="Ig_sub"/>
</dbReference>
<dbReference type="SUPFAM" id="SSF56112">
    <property type="entry name" value="Protein kinase-like (PK-like)"/>
    <property type="match status" value="1"/>
</dbReference>
<dbReference type="GO" id="GO:0045214">
    <property type="term" value="P:sarcomere organization"/>
    <property type="evidence" value="ECO:0007669"/>
    <property type="project" value="TreeGrafter"/>
</dbReference>
<feature type="region of interest" description="Disordered" evidence="19">
    <location>
        <begin position="2261"/>
        <end position="2283"/>
    </location>
</feature>
<dbReference type="FunFam" id="2.60.40.10:FF:000056">
    <property type="entry name" value="twitchin isoform X4"/>
    <property type="match status" value="10"/>
</dbReference>
<dbReference type="FunFam" id="2.60.40.10:FF:000160">
    <property type="entry name" value="Titin a"/>
    <property type="match status" value="5"/>
</dbReference>
<feature type="domain" description="Ig-like" evidence="21">
    <location>
        <begin position="893"/>
        <end position="969"/>
    </location>
</feature>
<sequence length="6344" mass="696240">MFCISGIAPKFTEQTKIRKIGKDVEFECILESQPIGDVKWSKDGVPIMSGGRYTINTVSNGSRHILTLRIAEITANDGGEYLVLSKNPSGEATANIKLNLGQAKQIRPYHLAEPLTTKMSQQTQIKAPKFPDKPVIRKDPISGEIVLYCRLEGNPKPELAYFLNEKPISPKPGKLTFVYTDAGPEAYNCEIRIANPTLDDSGSYKIKAFNAGGESNAFANLNLSSKPSAEMAPKFDPPSVRKEGKAIIVETTCTGCPAPAFHWTKGALELKPKTGKFEMTEKSEEQKFIQILRILKTTYHLSKPSDLKHALDLATKRLLGGECQEDKQNPKVLDSPNVTYRATKALVELLVDSGDDVPNIVWRKNGRTFTADNRFKMTVHAEGTKRFVTLTVDPVTDSDNGTYECEVTNSYGSTKVQFVIKAEKEKGNMPKLTSKPSDVSENEVLFDLTVGSTMSLGCSYDGATTPEVKFLHLGVDISSDPRVIIKVDHPSKSINVTTRTLKLEDTGPHTVQLLSGGKICDTANFYLTVVEKMDNTGANDATPELLSTPNPGSRRPSDIRGTSPKPSLLDPKLLEQQLQARRDSASSRRTSLAEAIPGFPMLKHREAPKVEKEKFIEELKDVKAKEGQPKAAMKCTFVKANARFRWYKNKLEIFQGPKYNFLQEGNEYALEIKNIAMEDAAKYSCKCNDITTVAQLYVEERKYAYYFNQKLPKTAEVVRGKDLTLECSVSDPRAPVTWYHKGNKLEYVAGKIELKRRENRCILKICRAKPEAEGEYSCMVEGDETFVDVAIEDPDWFFNRELKQQNALETDPVVTFECEVSDRDAEVQWFKNDELNFLHLIFQPIVASDKYEILSESRLKRILKIKNITMDDDATYTCKVAKKTTSARLVVKPDVEFKQNLIDTNGIETKSKELVCRAYNPKKYPVKWYKDGVEITFNDRISTKEAEGSLFLIIKSLELDDEGVYSCKIGAHETKGKLGVTECEKPPTVDLANFDDYLKLKKGAAFATAVPFKGFPVPNMTILRNGDPLPENVKLKAVLRNGAVAVELDDAQRADAGNYTIKLANSMGEAEIPFTIDVYDRPKPPKGPLDVCELTATKCTLMWDPPEDDGGCPITHYEVEVMDVTAGDEWKPLKKVKECKCDVPLVEGNKYKFRCRAVNQEGPSDYLEAEKETLARDICDPPDPPGNLKIADYDAEHVDLNWVKPRKENGAPVKNYIIETRKHPDKSWVTVKETPDTKASIPWKEGETYEYRVIAVNKAGKSDPCTATAPIIAKPRFLKPWIDKSRIQIIKLKVGQPFEINLRYRAEPDPEVKWFADETPMESNDEYELIFNNRDSGIKVNNAQRKHTRLYKLVVSNEVGFDEATVEVVVLGKPTKPRGPLEVKEVTKNSCVLEWKPPSDDGGEPIQYYLVEKMDTKKGRWEKVAEVTRGTTCTVPKLIEGNKYDFRVSAVSNQGASEPLEAETETIAKNPYDEPEAPEKPEIVDHDKDRIDLKWQPPAFDGGAPIIGYHVERKEPKSSRWTRVTLKPVPDTNYIDGSVTAGREYEYRVIAVNKAGPSPPSKPSDLVTAKPSREAPKLDKNRLRDLLGPRNEIRLRAGEPLSIPIPIKGAPKPTVTWTKDGGAVPMTAKLTDTEELAALDIPRTHYYNDLLHVNLDKPKPPRDLEVFDVFAEHCMLKWKPPEDDGGTPITDYIVERCSESLGVWEPVSGVIKDNQILVKGLQPKQLYQFRVKAVNNMGESAPAQTKNSVLAKNPFDPPSAPQDFEIVSYDKRSVSFEWKPPKSDGGNAIKGYQIEKRLHPRGDWKVATNNLVPGTKITLSNVDEGMTYEFRVCAVNDGGPGAYAQLEKPHTVKDMIFPPESPRELNVDSVNKNGAKLSWKPPKIDGGAPVTGYVVEKQDDDGNWVPVLETKEASVFVPMKEGEKAQLRVRAVNREGPGEPTRPTPVITAEDKPTPPRIATISDGVIGGPGSGVGGLQDVTIKAGQELRLPVAWFGYPKPTASWLLNEKPVKPGENNVILLDEAPPRPSANTPTAQLEQEPGGTFVLLVPNARRVNTGRYQVRLINDQGQATSSCQVNVIDVPGSPTGPLEAVDVKADEITLQWKPPEDDGGEPITNYVLEKRAKGSESWQKVSGFLKAPTATVHGLEVGQEYEFRVMAENVVGVSEPLQTTSAIKAKHPFDPPSGMEKPDVEETTETSVSLSWKPPRKGPVTGYIVEKRLKGEHGWTKANSGQLSGTAYTVKNLPTGKEFQFRIIPYNLAGQGEPSEPTDSTKIQNPPSAPKVSKNIMTTINAVVDKPFTMHIPYTGTPPDNIELTKDGKVIPLPSGRFMFQVTPDEVIIMDTKAVKEDAGRYSVSLINDQGKDDVAIQVNIRGPPSAPIGPLEITNVRANSCTLSWSPPDENGGAPITNYVVEKQEGSSSEWTPVSTFVRMPQFDVSDLTEGKQYRFRVRAANEFGPGEPLEGNKAITTEDPIVPPGPPGDLEISDVDADSVKLRWTKPRKTGNGKITGYIVEYKPALGGEWTKGTGVSGKDTEGTVSGLEKGEKYLFRVSAKNEAGVGEPVQTSRPVLCKPKYDAPDAPGVPSIKDVDRNFVELVWTAPSKDGGARITGYIVEKKQIGSANWEPAISGGEPITGTAAKLEDLVENADYEFRVRAVNAAGPGQPSLPTEMVKVAKKKDYVVEKLDESLGVWSPVRGVLHDNSVSVTDLVEGKRYLFRVSAVNAIGQSEPAETLTSVLAKNPFGYLIEKRVGKGEWIKALPNLVSGTEATIPNLLTGKECEFRVAAVNAGGPGDFSRATQAQLIKDKTTPAGSPDGLNVDKVNKNGAKLSWKKPRNDGGSPITGYVVEKLDSDGNWAPVKQTTEPEAFIPMKEGEKTQFRVRAINEEGEGEPSRPTPPVTAEDQPAPPRIITLADGVLGGPGSGVGGLQDITIKAGQELRLPIAWFGHPPPTVTWIQNGEPVSHGGDRKIMMTTEPQPRSASQLLGGPLEEESGGTSVLRVPRASRVDSGQWQVLLKNELGQATSSCKVTVIDVPDMPKGPLEATDVKADEISLSWKPPEDNGGEPVTNYVLEKRPKGSGDWQKVSAFIKSPTATVRGLEEGVEYEFRVMAENAMGLSEPLMTDKAIKAKHPFDPPSGMQKPIVEGTTENSVSLSWEPPQKGPVSGYIIEKRPKGERNWAKAHPGTISGLSSTIRGLPTNKEFQFRVVPINAAGHGEPSEPSETVTVREPPTAPRIGDLKREVNATLGEPFKIHVPYTGTPPDTITLTKDGKKMDLPSGSFAVEVTPDEVIIMNLKAEKDDEGQYEVALTNEKGKDQVAIKVNVKRPPESPTGPLEATDITAEGCTLKWKPPKDNGGSPITNYVVEKQDLKTGEWSPVSNYVRGTELEVSGLDEGKRYNFRVKAVNENGASEPLESNSPITAENPVVPPGSPSSLEVADVDAEEVTLSWVKPRKDGGSKITGYTVEYKPASSDDWIKAPSTKDTMATVNGLRKGEKYVFRVSARNAAGVGEPCSSTRPVVCKPKYDAPDAPGQPRIEDVDKNQVTLSWSTPVRDGGSKLTGYIVEKKKLGESDWSKAANLPATATKVTVDGLEPEGEYEFRVRGVNAAGPGNPSLPSELTKVEPKKKPHFISAKPKGPDEVSVRNILANSCKVEWTPPLFDGGLPITGYAVEVCDEATGVWSPITSPIHENSVDVQGLAEGHRYMFRVAAINALGRSEPTETHLSILAKNPFGRTTLVESVKIDDYDRNSVALIWKPPERDGGNPIKGYLVEKRTPRGQWVTATPGLVSDTKVTLTGLEPGREYEFRVAAVNDGGPGDFSRPTMPHIMKDKIVIFVITITSILVPASSPDGLNVDKVNKNGAKLSWKKPRNDGGSPITGYVVEKLDSDGNWAPVKQTTEPEAFIPMKEGEKTQFRVRAINEEGEGEPSRPTPPVTAEDQPAAPRIANSSDGLIDGPGSGIGGLKDITVKAGQEIRLALTWFASPAPTARWIHNDKPVSLDGERVKATTEDAPHSARPLLGGYLAEDPAGTSVLVIKKAKRTDAGQYGVLLENPHGQTRSSCTVTVLDAPGAPRGPLEAVDIKADEVTLKWSAPEDDGGEPVKNYILEKRIAGTDNWQKVSAFLHSPEVTVRNLDEGKPYEFRVMAENSYGVSEPLTTNGSIRPKHPFDPPSGMSEPYVTDSTDDSVTLSWNPPTRGPVSGYIVEKKPKENLCLFYRANVGNVTGNTYTVKGLPTGNEYEFRVVPYNAAGNGEPSNSTGFIKVQKPIEAPKISIETPTEINTVFGQPLRIRVPFTGSPPSSVELTKDGKPVLLPNTRLAVEITPDEVIISTPASEKDDTGVYDIKISNQKGSDHRPIKINVLCPPEAPVGPLDVSNVTANSCKLRWKPPAATFGAPVTNYIVERQDVENGDWSPVSKFVRHPEYEVTSLDTGKKYKFRVSAVNEYGVSEPLEGERTIIAVDEPTVPDSPQNLEITDVNEDSVSLEWVKPRGTGTQKPTGYIVEYKTPDGEWTRATVGQVKGTSVTVPGLEKGKRYMFRVSAKNDAGIGEPSRPTPTVECKPKYTTPGTTGIPSVDSVGRDFVNLSWTPPTRDGGSRITSYVVEKRQRGSSDWLPATTSPVIGTSANISGLPSGEEFEFRVIPVNTAGSGEPSQSTPMTKIEDKRANAAADFITKLSPASTGVGGTAEFTVQVDGNPMPRIRWLHNGMELNPTGRIQITGPDADGVARLVLSDLTEHDAGDITCELVTPVNRIACSAPLDVFGAPQVFGDVPERTVEEGDLVKFKVPYTARGNVKLKLYKDGREVPESKAVKLMDLDGVASVQMKGEPDACQGPLQVSDTTPFSTRLSWRPPRSDGGSKITHYVVQRQEVGTDNWVTVQSACRSLSSEVQGLTDGVSYLFRVAPVNDVGQGEWLTTTAPTVAKYPFDKPSAPGPISVSDVGSNFVNLTWSRPSNDGGGRLLGYFIEKREAGATNWTRVNLNPIQTLSYNLPNLLEDKSYEFRVIAVNDAGESPPSSIDSPVVVKDPQSCAAPQLLRSLKPLTVNEGRDAEFEIEVDCSSPYDVTWYKGDRELVPSNRIDMSREGRVCTLTIANCHGEDTEEYGVRVSNRGGTKYSRAPLSVNTKPQINLPERWREPTDWERGDTIQIKAPFVAHPAPKATWTLNGKELKEGKNVQMEVKRRHAILTLSNVDENTTGKVTLTLENSMGADSATIDLKVHDRPPPPFNVRVEGISDGRALLSWNMPPDSGYVSEYIIERAEGSSDNWVRAGISRFSTYYCDGLQNGHEYRFRVYADNLHGRSDPSKPSDPTVIKYDDKDRSRQRHKLGDGEPRGSYDGPPISDYDRFYEGLWRKGAPLPTNFNSGNIYDYYEILEELGSGSFGVVHRAKEKATGRIYVVKFVPTPTEAERAVVNNEANIMKLLNHPKLMHLHEVFSEPTETAMVLEFLSGGELFDRIADDGYTMSEAEVIKYVRQLLSGLQHMHENHIVHLDIKPENIMCETSRSTDIKLVDFGLSTKLNPQDEVRVSTATPEFSAPEIADHNPVGFYTDMWAVGVLTYILLSGISPFAGDDIVETLSNVSKASYNFDNEAFRNISDNAKDFISKLLVKAPEKRMNVFEALEHPWLNTEVTDEQNRRIPAKRYETVRRQMHERIGKNWEQQPPIGHLSNYSSIRRLKRDEYKIYTTQFDRREAGPRFIRHPSNQTVLEGNTAQFNCRVIGVSEPIITWVYRGTQLTQSLKYMQRYSGRDYSLKVSRVKKSEDEGEYIVRAENSFGRKESSAYLTVEFVREITREPSVMPRKKFVLKEYEVVLPEELPPRFSLPLRNRFIQAGRSVKLTCTADGNPTPQLSWFKDGRQIERDGEFDIQTILGITSIEIFSCSDQHSGRYTCRASNKLGEDETTCKLVVEPNRVKQLLAATASRGVRASSTMPYTSSETYKTTSSVRESSILGNSITSTTSITRSSLQMSERRSSGMRNANPRQKAPALKAAIDAPTGLLEGDTLTLEAQFYPAEPPATVAWFFNGQDLSSAGRTNIMTSSDGCRSTLRINDLSSVDSGSYECKAMNPAGIAKTRTDVSVSTKGLTGREFSVPAANDVTLAEPVPIGSFVDGTEASSVEVATRASEVDGDYEPDAASATPEHDQLNGAIAIQPGFHPEVPILLRQLQGQIVDLGVGSVTFSCQFKNATGVGWSFNGKALAPDDKYDITLEGNDVNLVVKDIGLEDSGVYACHAVNTDGRVTTIPDSKNPTPGPQFLTFPNSLTTTADRPIELDCSFTSPVTSLMLCQNMMEMEEAQFFISEDGLSAKISLAGGDLIPADSGKYAVIAQNADGDHCEWWFDIQVKPADKLA</sequence>
<dbReference type="GO" id="GO:0004674">
    <property type="term" value="F:protein serine/threonine kinase activity"/>
    <property type="evidence" value="ECO:0007669"/>
    <property type="project" value="UniProtKB-KW"/>
</dbReference>
<feature type="domain" description="Ig-like" evidence="21">
    <location>
        <begin position="330"/>
        <end position="421"/>
    </location>
</feature>
<accession>A0A158QUJ8</accession>
<feature type="domain" description="Fibronectin type-III" evidence="22">
    <location>
        <begin position="4567"/>
        <end position="4662"/>
    </location>
</feature>
<feature type="domain" description="Ig-like" evidence="21">
    <location>
        <begin position="9"/>
        <end position="99"/>
    </location>
</feature>
<dbReference type="SUPFAM" id="SSF48726">
    <property type="entry name" value="Immunoglobulin"/>
    <property type="match status" value="23"/>
</dbReference>
<keyword evidence="11" id="KW-0106">Calcium</keyword>
<dbReference type="CDD" id="cd00063">
    <property type="entry name" value="FN3"/>
    <property type="match status" value="30"/>
</dbReference>
<comment type="catalytic activity">
    <reaction evidence="17">
        <text>L-seryl-[protein] + ATP = O-phospho-L-seryl-[protein] + ADP + H(+)</text>
        <dbReference type="Rhea" id="RHEA:17989"/>
        <dbReference type="Rhea" id="RHEA-COMP:9863"/>
        <dbReference type="Rhea" id="RHEA-COMP:11604"/>
        <dbReference type="ChEBI" id="CHEBI:15378"/>
        <dbReference type="ChEBI" id="CHEBI:29999"/>
        <dbReference type="ChEBI" id="CHEBI:30616"/>
        <dbReference type="ChEBI" id="CHEBI:83421"/>
        <dbReference type="ChEBI" id="CHEBI:456216"/>
        <dbReference type="EC" id="2.7.11.1"/>
    </reaction>
</comment>
<feature type="domain" description="Fibronectin type-III" evidence="22">
    <location>
        <begin position="5221"/>
        <end position="5312"/>
    </location>
</feature>
<keyword evidence="24" id="KW-1185">Reference proteome</keyword>
<feature type="region of interest" description="Disordered" evidence="19">
    <location>
        <begin position="2457"/>
        <end position="2480"/>
    </location>
</feature>
<feature type="domain" description="Fibronectin type-III" evidence="22">
    <location>
        <begin position="2580"/>
        <end position="2677"/>
    </location>
</feature>
<dbReference type="Pfam" id="PF00041">
    <property type="entry name" value="fn3"/>
    <property type="match status" value="29"/>
</dbReference>
<dbReference type="InterPro" id="IPR008271">
    <property type="entry name" value="Ser/Thr_kinase_AS"/>
</dbReference>
<feature type="domain" description="Ig-like" evidence="21">
    <location>
        <begin position="2908"/>
        <end position="3030"/>
    </location>
</feature>
<dbReference type="Pfam" id="PF00069">
    <property type="entry name" value="Pkinase"/>
    <property type="match status" value="1"/>
</dbReference>
<dbReference type="InterPro" id="IPR050964">
    <property type="entry name" value="Striated_Muscle_Regulatory"/>
</dbReference>
<dbReference type="PROSITE" id="PS00107">
    <property type="entry name" value="PROTEIN_KINASE_ATP"/>
    <property type="match status" value="1"/>
</dbReference>
<protein>
    <recommendedName>
        <fullName evidence="3">non-specific serine/threonine protein kinase</fullName>
        <ecNumber evidence="3">2.7.11.1</ecNumber>
    </recommendedName>
</protein>
<feature type="domain" description="Ig-like" evidence="21">
    <location>
        <begin position="5814"/>
        <end position="5904"/>
    </location>
</feature>
<evidence type="ECO:0000256" key="4">
    <source>
        <dbReference type="ARBA" id="ARBA00022527"/>
    </source>
</evidence>
<dbReference type="InterPro" id="IPR013106">
    <property type="entry name" value="Ig_V-set"/>
</dbReference>
<feature type="domain" description="Fibronectin type-III" evidence="22">
    <location>
        <begin position="2182"/>
        <end position="2277"/>
    </location>
</feature>
<dbReference type="EMBL" id="UXSR01005253">
    <property type="protein sequence ID" value="VDD80339.1"/>
    <property type="molecule type" value="Genomic_DNA"/>
</dbReference>
<feature type="domain" description="Fibronectin type-III" evidence="22">
    <location>
        <begin position="2813"/>
        <end position="2903"/>
    </location>
</feature>
<feature type="domain" description="Fibronectin type-III" evidence="22">
    <location>
        <begin position="1084"/>
        <end position="1177"/>
    </location>
</feature>
<organism evidence="23 24">
    <name type="scientific">Mesocestoides corti</name>
    <name type="common">Flatworm</name>
    <dbReference type="NCBI Taxonomy" id="53468"/>
    <lineage>
        <taxon>Eukaryota</taxon>
        <taxon>Metazoa</taxon>
        <taxon>Spiralia</taxon>
        <taxon>Lophotrochozoa</taxon>
        <taxon>Platyhelminthes</taxon>
        <taxon>Cestoda</taxon>
        <taxon>Eucestoda</taxon>
        <taxon>Cyclophyllidea</taxon>
        <taxon>Mesocestoididae</taxon>
        <taxon>Mesocestoides</taxon>
    </lineage>
</organism>
<feature type="region of interest" description="Disordered" evidence="19">
    <location>
        <begin position="537"/>
        <end position="570"/>
    </location>
</feature>
<name>A0A158QUJ8_MESCO</name>
<feature type="domain" description="Ig-like" evidence="21">
    <location>
        <begin position="4655"/>
        <end position="4752"/>
    </location>
</feature>
<evidence type="ECO:0000259" key="20">
    <source>
        <dbReference type="PROSITE" id="PS50011"/>
    </source>
</evidence>
<evidence type="ECO:0000256" key="9">
    <source>
        <dbReference type="ARBA" id="ARBA00022741"/>
    </source>
</evidence>
<dbReference type="OrthoDB" id="504170at2759"/>
<dbReference type="InterPro" id="IPR000719">
    <property type="entry name" value="Prot_kinase_dom"/>
</dbReference>
<dbReference type="GO" id="GO:0005524">
    <property type="term" value="F:ATP binding"/>
    <property type="evidence" value="ECO:0007669"/>
    <property type="project" value="UniProtKB-UniRule"/>
</dbReference>
<feature type="domain" description="Ig-like" evidence="21">
    <location>
        <begin position="3943"/>
        <end position="4064"/>
    </location>
</feature>
<evidence type="ECO:0000256" key="5">
    <source>
        <dbReference type="ARBA" id="ARBA00022553"/>
    </source>
</evidence>
<feature type="domain" description="Fibronectin type-III" evidence="22">
    <location>
        <begin position="2379"/>
        <end position="2473"/>
    </location>
</feature>
<evidence type="ECO:0000256" key="3">
    <source>
        <dbReference type="ARBA" id="ARBA00012513"/>
    </source>
</evidence>
<dbReference type="GO" id="GO:0005516">
    <property type="term" value="F:calmodulin binding"/>
    <property type="evidence" value="ECO:0007669"/>
    <property type="project" value="UniProtKB-KW"/>
</dbReference>
<dbReference type="PANTHER" id="PTHR13817">
    <property type="entry name" value="TITIN"/>
    <property type="match status" value="1"/>
</dbReference>
<evidence type="ECO:0000313" key="24">
    <source>
        <dbReference type="Proteomes" id="UP000267029"/>
    </source>
</evidence>
<feature type="domain" description="Fibronectin type-III" evidence="22">
    <location>
        <begin position="1858"/>
        <end position="1951"/>
    </location>
</feature>
<feature type="domain" description="Fibronectin type-III" evidence="22">
    <location>
        <begin position="3327"/>
        <end position="3425"/>
    </location>
</feature>
<dbReference type="SMART" id="SM00408">
    <property type="entry name" value="IGc2"/>
    <property type="match status" value="17"/>
</dbReference>
<keyword evidence="12 18" id="KW-0067">ATP-binding</keyword>
<feature type="domain" description="Fibronectin type-III" evidence="22">
    <location>
        <begin position="1660"/>
        <end position="1754"/>
    </location>
</feature>
<feature type="region of interest" description="Disordered" evidence="19">
    <location>
        <begin position="2978"/>
        <end position="2997"/>
    </location>
</feature>
<feature type="domain" description="Fibronectin type-III" evidence="22">
    <location>
        <begin position="4367"/>
        <end position="4462"/>
    </location>
</feature>
<dbReference type="Gene3D" id="3.30.200.20">
    <property type="entry name" value="Phosphorylase Kinase, domain 1"/>
    <property type="match status" value="1"/>
</dbReference>
<feature type="region of interest" description="Disordered" evidence="19">
    <location>
        <begin position="2175"/>
        <end position="2204"/>
    </location>
</feature>
<feature type="domain" description="Ig-like" evidence="21">
    <location>
        <begin position="5030"/>
        <end position="5118"/>
    </location>
</feature>
<feature type="domain" description="Ig-like" evidence="21">
    <location>
        <begin position="794"/>
        <end position="890"/>
    </location>
</feature>
<evidence type="ECO:0000256" key="19">
    <source>
        <dbReference type="SAM" id="MobiDB-lite"/>
    </source>
</evidence>
<feature type="domain" description="Protein kinase" evidence="20">
    <location>
        <begin position="5367"/>
        <end position="5622"/>
    </location>
</feature>
<evidence type="ECO:0000256" key="7">
    <source>
        <dbReference type="ARBA" id="ARBA00022723"/>
    </source>
</evidence>
<evidence type="ECO:0000256" key="17">
    <source>
        <dbReference type="ARBA" id="ARBA00048679"/>
    </source>
</evidence>
<feature type="domain" description="Fibronectin type-III" evidence="22">
    <location>
        <begin position="2085"/>
        <end position="2179"/>
    </location>
</feature>
<keyword evidence="5" id="KW-0597">Phosphoprotein</keyword>
<dbReference type="GO" id="GO:0031430">
    <property type="term" value="C:M band"/>
    <property type="evidence" value="ECO:0007669"/>
    <property type="project" value="TreeGrafter"/>
</dbReference>
<feature type="compositionally biased region" description="Basic and acidic residues" evidence="19">
    <location>
        <begin position="5310"/>
        <end position="5330"/>
    </location>
</feature>
<dbReference type="SMART" id="SM00060">
    <property type="entry name" value="FN3"/>
    <property type="match status" value="31"/>
</dbReference>
<dbReference type="InterPro" id="IPR003961">
    <property type="entry name" value="FN3_dom"/>
</dbReference>
<feature type="domain" description="Fibronectin type-III" evidence="22">
    <location>
        <begin position="1184"/>
        <end position="1276"/>
    </location>
</feature>
<dbReference type="CDD" id="cd00096">
    <property type="entry name" value="Ig"/>
    <property type="match status" value="5"/>
</dbReference>
<evidence type="ECO:0000256" key="8">
    <source>
        <dbReference type="ARBA" id="ARBA00022737"/>
    </source>
</evidence>
<dbReference type="FunFam" id="2.60.40.10:FF:000003">
    <property type="entry name" value="Titin isoform E"/>
    <property type="match status" value="5"/>
</dbReference>
<dbReference type="FunFam" id="1.10.510.10:FF:000321">
    <property type="entry name" value="Bent, isoform C"/>
    <property type="match status" value="1"/>
</dbReference>
<feature type="region of interest" description="Disordered" evidence="19">
    <location>
        <begin position="3212"/>
        <end position="3235"/>
    </location>
</feature>
<dbReference type="EC" id="2.7.11.1" evidence="3"/>
<dbReference type="InterPro" id="IPR036179">
    <property type="entry name" value="Ig-like_dom_sf"/>
</dbReference>
<dbReference type="STRING" id="53468.A0A158QUJ8"/>
<feature type="domain" description="Fibronectin type-III" evidence="22">
    <location>
        <begin position="3431"/>
        <end position="3524"/>
    </location>
</feature>
<dbReference type="FunFam" id="2.60.40.10:FF:000127">
    <property type="entry name" value="titin isoform X1"/>
    <property type="match status" value="3"/>
</dbReference>
<feature type="domain" description="Fibronectin type-III" evidence="22">
    <location>
        <begin position="4829"/>
        <end position="4923"/>
    </location>
</feature>
<feature type="domain" description="Fibronectin type-III" evidence="22">
    <location>
        <begin position="4169"/>
        <end position="4265"/>
    </location>
</feature>
<feature type="domain" description="Ig-like" evidence="21">
    <location>
        <begin position="5691"/>
        <end position="5780"/>
    </location>
</feature>
<dbReference type="FunFam" id="2.60.40.10:FF:000107">
    <property type="entry name" value="Myosin, light chain kinase a"/>
    <property type="match status" value="3"/>
</dbReference>
<feature type="region of interest" description="Disordered" evidence="19">
    <location>
        <begin position="3409"/>
        <end position="3435"/>
    </location>
</feature>
<feature type="domain" description="Fibronectin type-III" evidence="22">
    <location>
        <begin position="3038"/>
        <end position="3132"/>
    </location>
</feature>
<feature type="region of interest" description="Disordered" evidence="19">
    <location>
        <begin position="3920"/>
        <end position="3954"/>
    </location>
</feature>
<evidence type="ECO:0000256" key="13">
    <source>
        <dbReference type="ARBA" id="ARBA00022842"/>
    </source>
</evidence>
<feature type="binding site" evidence="18">
    <location>
        <position position="5396"/>
    </location>
    <ligand>
        <name>ATP</name>
        <dbReference type="ChEBI" id="CHEBI:30616"/>
    </ligand>
</feature>
<feature type="domain" description="Ig-like" evidence="21">
    <location>
        <begin position="712"/>
        <end position="790"/>
    </location>
</feature>
<evidence type="ECO:0000256" key="16">
    <source>
        <dbReference type="ARBA" id="ARBA00047899"/>
    </source>
</evidence>
<dbReference type="SMART" id="SM00220">
    <property type="entry name" value="S_TKc"/>
    <property type="match status" value="1"/>
</dbReference>
<feature type="domain" description="Fibronectin type-III" evidence="22">
    <location>
        <begin position="2718"/>
        <end position="2807"/>
    </location>
</feature>
<feature type="region of interest" description="Disordered" evidence="19">
    <location>
        <begin position="5295"/>
        <end position="5335"/>
    </location>
</feature>
<reference evidence="23 24" key="1">
    <citation type="submission" date="2018-10" db="EMBL/GenBank/DDBJ databases">
        <authorList>
            <consortium name="Pathogen Informatics"/>
        </authorList>
    </citation>
    <scope>NUCLEOTIDE SEQUENCE [LARGE SCALE GENOMIC DNA]</scope>
</reference>
<evidence type="ECO:0000256" key="15">
    <source>
        <dbReference type="ARBA" id="ARBA00023319"/>
    </source>
</evidence>
<dbReference type="SMART" id="SM00409">
    <property type="entry name" value="IG"/>
    <property type="match status" value="20"/>
</dbReference>
<dbReference type="InterPro" id="IPR007110">
    <property type="entry name" value="Ig-like_dom"/>
</dbReference>
<proteinExistence type="inferred from homology"/>
<evidence type="ECO:0000256" key="10">
    <source>
        <dbReference type="ARBA" id="ARBA00022777"/>
    </source>
</evidence>
<feature type="domain" description="Fibronectin type-III" evidence="22">
    <location>
        <begin position="1757"/>
        <end position="1855"/>
    </location>
</feature>
<feature type="domain" description="Fibronectin type-III" evidence="22">
    <location>
        <begin position="3737"/>
        <end position="3831"/>
    </location>
</feature>
<feature type="domain" description="Ig-like" evidence="21">
    <location>
        <begin position="5981"/>
        <end position="6075"/>
    </location>
</feature>
<comment type="catalytic activity">
    <reaction evidence="16">
        <text>L-threonyl-[protein] + ATP = O-phospho-L-threonyl-[protein] + ADP + H(+)</text>
        <dbReference type="Rhea" id="RHEA:46608"/>
        <dbReference type="Rhea" id="RHEA-COMP:11060"/>
        <dbReference type="Rhea" id="RHEA-COMP:11605"/>
        <dbReference type="ChEBI" id="CHEBI:15378"/>
        <dbReference type="ChEBI" id="CHEBI:30013"/>
        <dbReference type="ChEBI" id="CHEBI:30616"/>
        <dbReference type="ChEBI" id="CHEBI:61977"/>
        <dbReference type="ChEBI" id="CHEBI:456216"/>
        <dbReference type="EC" id="2.7.11.1"/>
    </reaction>
</comment>
<feature type="region of interest" description="Disordered" evidence="19">
    <location>
        <begin position="4543"/>
        <end position="4573"/>
    </location>
</feature>
<evidence type="ECO:0000259" key="21">
    <source>
        <dbReference type="PROSITE" id="PS50835"/>
    </source>
</evidence>
<dbReference type="FunFam" id="2.60.40.10:FF:000051">
    <property type="entry name" value="Uncharacterized protein, isoform J"/>
    <property type="match status" value="1"/>
</dbReference>
<keyword evidence="4" id="KW-0723">Serine/threonine-protein kinase</keyword>
<keyword evidence="10" id="KW-0418">Kinase</keyword>
<feature type="region of interest" description="Disordered" evidence="19">
    <location>
        <begin position="1934"/>
        <end position="1956"/>
    </location>
</feature>
<dbReference type="InterPro" id="IPR011009">
    <property type="entry name" value="Kinase-like_dom_sf"/>
</dbReference>
<dbReference type="InterPro" id="IPR013783">
    <property type="entry name" value="Ig-like_fold"/>
</dbReference>
<feature type="domain" description="Fibronectin type-III" evidence="22">
    <location>
        <begin position="4071"/>
        <end position="4166"/>
    </location>
</feature>
<feature type="region of interest" description="Disordered" evidence="19">
    <location>
        <begin position="1554"/>
        <end position="1578"/>
    </location>
</feature>
<feature type="domain" description="Ig-like" evidence="21">
    <location>
        <begin position="6151"/>
        <end position="6235"/>
    </location>
</feature>
<evidence type="ECO:0000256" key="18">
    <source>
        <dbReference type="PROSITE-ProRule" id="PRU10141"/>
    </source>
</evidence>
<feature type="domain" description="Fibronectin type-III" evidence="22">
    <location>
        <begin position="3135"/>
        <end position="3230"/>
    </location>
</feature>
<evidence type="ECO:0000259" key="22">
    <source>
        <dbReference type="PROSITE" id="PS50853"/>
    </source>
</evidence>
<dbReference type="SMART" id="SM00406">
    <property type="entry name" value="IGv"/>
    <property type="match status" value="5"/>
</dbReference>
<dbReference type="PRINTS" id="PR00014">
    <property type="entry name" value="FNTYPEIII"/>
</dbReference>
<feature type="region of interest" description="Disordered" evidence="19">
    <location>
        <begin position="2885"/>
        <end position="2905"/>
    </location>
</feature>
<keyword evidence="7" id="KW-0479">Metal-binding</keyword>
<dbReference type="FunFam" id="2.60.40.10:FF:000031">
    <property type="entry name" value="Myosin-binding protein C, slow type"/>
    <property type="match status" value="1"/>
</dbReference>
<feature type="domain" description="Fibronectin type-III" evidence="22">
    <location>
        <begin position="3530"/>
        <end position="3625"/>
    </location>
</feature>
<dbReference type="PROSITE" id="PS50853">
    <property type="entry name" value="FN3"/>
    <property type="match status" value="30"/>
</dbReference>
<keyword evidence="9 18" id="KW-0547">Nucleotide-binding</keyword>
<dbReference type="Proteomes" id="UP000267029">
    <property type="component" value="Unassembled WGS sequence"/>
</dbReference>
<dbReference type="PANTHER" id="PTHR13817:SF151">
    <property type="entry name" value="TITIN"/>
    <property type="match status" value="1"/>
</dbReference>
<feature type="domain" description="Fibronectin type-III" evidence="22">
    <location>
        <begin position="3637"/>
        <end position="3731"/>
    </location>
</feature>
<evidence type="ECO:0000256" key="11">
    <source>
        <dbReference type="ARBA" id="ARBA00022837"/>
    </source>
</evidence>
<comment type="similarity">
    <text evidence="2">Belongs to the protein kinase superfamily. CAMK Ser/Thr protein kinase family.</text>
</comment>
<keyword evidence="8" id="KW-0677">Repeat</keyword>
<dbReference type="Gene3D" id="2.60.40.10">
    <property type="entry name" value="Immunoglobulins"/>
    <property type="match status" value="54"/>
</dbReference>
<feature type="domain" description="Fibronectin type-III" evidence="22">
    <location>
        <begin position="4467"/>
        <end position="4561"/>
    </location>
</feature>
<evidence type="ECO:0000256" key="14">
    <source>
        <dbReference type="ARBA" id="ARBA00022860"/>
    </source>
</evidence>
<feature type="domain" description="Ig-like" evidence="21">
    <location>
        <begin position="608"/>
        <end position="704"/>
    </location>
</feature>
<feature type="domain" description="Fibronectin type-III" evidence="22">
    <location>
        <begin position="1477"/>
        <end position="1572"/>
    </location>
</feature>
<dbReference type="SUPFAM" id="SSF49265">
    <property type="entry name" value="Fibronectin type III"/>
    <property type="match status" value="17"/>
</dbReference>
<dbReference type="InterPro" id="IPR003598">
    <property type="entry name" value="Ig_sub2"/>
</dbReference>
<evidence type="ECO:0000256" key="12">
    <source>
        <dbReference type="ARBA" id="ARBA00022840"/>
    </source>
</evidence>
<evidence type="ECO:0000256" key="6">
    <source>
        <dbReference type="ARBA" id="ARBA00022679"/>
    </source>
</evidence>
<dbReference type="Gene3D" id="1.10.510.10">
    <property type="entry name" value="Transferase(Phosphotransferase) domain 1"/>
    <property type="match status" value="1"/>
</dbReference>
<dbReference type="InterPro" id="IPR017441">
    <property type="entry name" value="Protein_kinase_ATP_BS"/>
</dbReference>
<dbReference type="Pfam" id="PF07679">
    <property type="entry name" value="I-set"/>
    <property type="match status" value="20"/>
</dbReference>
<feature type="compositionally biased region" description="Polar residues" evidence="19">
    <location>
        <begin position="2268"/>
        <end position="2277"/>
    </location>
</feature>
<dbReference type="InterPro" id="IPR036116">
    <property type="entry name" value="FN3_sf"/>
</dbReference>
<keyword evidence="13" id="KW-0460">Magnesium</keyword>
<feature type="domain" description="Fibronectin type-III" evidence="22">
    <location>
        <begin position="3848"/>
        <end position="3938"/>
    </location>
</feature>
<dbReference type="PROSITE" id="PS00108">
    <property type="entry name" value="PROTEIN_KINASE_ST"/>
    <property type="match status" value="1"/>
</dbReference>